<dbReference type="RefSeq" id="WP_119764246.1">
    <property type="nucleotide sequence ID" value="NZ_QYUM01000004.1"/>
</dbReference>
<comment type="caution">
    <text evidence="1">The sequence shown here is derived from an EMBL/GenBank/DDBJ whole genome shotgun (WGS) entry which is preliminary data.</text>
</comment>
<dbReference type="Proteomes" id="UP000286100">
    <property type="component" value="Unassembled WGS sequence"/>
</dbReference>
<reference evidence="1 2" key="1">
    <citation type="submission" date="2018-09" db="EMBL/GenBank/DDBJ databases">
        <authorList>
            <person name="Zhu H."/>
        </authorList>
    </citation>
    <scope>NUCLEOTIDE SEQUENCE [LARGE SCALE GENOMIC DNA]</scope>
    <source>
        <strain evidence="1 2">K2R01-6</strain>
    </source>
</reference>
<organism evidence="1 2">
    <name type="scientific">Sphingomonas cavernae</name>
    <dbReference type="NCBI Taxonomy" id="2320861"/>
    <lineage>
        <taxon>Bacteria</taxon>
        <taxon>Pseudomonadati</taxon>
        <taxon>Pseudomonadota</taxon>
        <taxon>Alphaproteobacteria</taxon>
        <taxon>Sphingomonadales</taxon>
        <taxon>Sphingomonadaceae</taxon>
        <taxon>Sphingomonas</taxon>
    </lineage>
</organism>
<name>A0A418W681_9SPHN</name>
<dbReference type="EMBL" id="QYUM01000004">
    <property type="protein sequence ID" value="RJF85468.1"/>
    <property type="molecule type" value="Genomic_DNA"/>
</dbReference>
<gene>
    <name evidence="1" type="ORF">D3876_16150</name>
</gene>
<protein>
    <submittedName>
        <fullName evidence="1">Exoprotein</fullName>
    </submittedName>
</protein>
<dbReference type="AlphaFoldDB" id="A0A418W681"/>
<dbReference type="Pfam" id="PF11739">
    <property type="entry name" value="YdbH-like"/>
    <property type="match status" value="1"/>
</dbReference>
<evidence type="ECO:0000313" key="1">
    <source>
        <dbReference type="EMBL" id="RJF85468.1"/>
    </source>
</evidence>
<evidence type="ECO:0000313" key="2">
    <source>
        <dbReference type="Proteomes" id="UP000286100"/>
    </source>
</evidence>
<keyword evidence="2" id="KW-1185">Reference proteome</keyword>
<proteinExistence type="predicted"/>
<sequence length="1065" mass="111353">MSKDESLVDEVVEEIEETVGTEWPPRPRRVARIAAGVTAVVTLALFATWTQREPIARNIVGDMLEDRGVQASYDIERIGFRTQRIENLVIGDPGKPDLTAEWAEVITQFGFGGAKVSGIRAHGVRLRGRLIDGTFSFGAVDKLLPEPTGEPFALPDLNVELSDARLRLDLPNGAVGAKLEGRGNLSDGFKGKLAAVAPALIVGDCTLSETTAWLDLAISDKRPKVTGPVRAARFGCKGQDVALDRPQAVVDAGFSEALNRWQGSAGVDVREMRMGATRLGGVIGTIGFDGRSSQTRGDVKIAAQNVTTAGITGQGVSLKGGYELGRKPEGLAAAFNGRAEIEHSALDRTQLARIASFGASGQGTPVGPIARALADAIARAGRDAALSADFTVAHVGSAGSLRIGSLAAISRSGARLSLSDGHGVRFGWPGTGEALVDGRLTLGGGGFPGAVVQLSQREPGASITGNAVFAPYAVDGARLALTPVRFTASPGGATRFETQTTLDGPLGDGRVTGLTLPIDGRLARGGAMLINPACVPLAFTSLNVAGLALAPNRVTLCPNQGPALFAMNAAGQTSGGARLAATRLKGRLGDSPVSMAVASAEIGFARQGFSARDVALRLGQGDRVTRLDIAQLSGGFRGGAVSGDFAGTGGQIANVPLVMSEAAGKWSLKGGALALDGGLRVADAETLPRFNPLVSDNFKLFLKDSRITATGKLRDPGSKTGVMDVDIAHNLGPGTGKAVLDVAGLNFGEGFQPDTLTRLALGVVANVRGSVIGRGEIRWSPDSVTSDGVFRTQNTDLAAAFGPVTAATGELRFTDLLGLVSAPNQRLYLGEVNPGIAVLNGYIDYQLIADQKVQIEGGRWPFAGGELILEPTVLDFGVDKERRLTFRVVGLDAAQFINQFELKDINVTGIFDGTIPMIFDETGGRIEGGRLVVREQGGTLAYVGQVSNEDLGTFGSMAFDALKSIKYSRLAIDLNGPLDAEMVTQVRFTGTNQGTVDVAPSSLTGQFIGLPFIFNITIRAPFRGLLNTARSFTDPSLLIRQHVPGFEAADAPQKPVQPEESEKMQ</sequence>
<dbReference type="OrthoDB" id="7597031at2"/>
<dbReference type="InterPro" id="IPR021730">
    <property type="entry name" value="YdbH"/>
</dbReference>
<accession>A0A418W681</accession>